<keyword evidence="6" id="KW-0378">Hydrolase</keyword>
<dbReference type="PRINTS" id="PR00792">
    <property type="entry name" value="PEPSIN"/>
</dbReference>
<evidence type="ECO:0000256" key="2">
    <source>
        <dbReference type="ARBA" id="ARBA00022670"/>
    </source>
</evidence>
<keyword evidence="7" id="KW-0472">Membrane</keyword>
<evidence type="ECO:0000313" key="9">
    <source>
        <dbReference type="EMBL" id="SPR02059.1"/>
    </source>
</evidence>
<dbReference type="PROSITE" id="PS51767">
    <property type="entry name" value="PEPTIDASE_A1"/>
    <property type="match status" value="1"/>
</dbReference>
<proteinExistence type="inferred from homology"/>
<dbReference type="InterPro" id="IPR034164">
    <property type="entry name" value="Pepsin-like_dom"/>
</dbReference>
<evidence type="ECO:0000256" key="7">
    <source>
        <dbReference type="SAM" id="Phobius"/>
    </source>
</evidence>
<dbReference type="InterPro" id="IPR001969">
    <property type="entry name" value="Aspartic_peptidase_AS"/>
</dbReference>
<geneLocation type="mitochondrion" evidence="9"/>
<evidence type="ECO:0000256" key="6">
    <source>
        <dbReference type="RuleBase" id="RU000454"/>
    </source>
</evidence>
<sequence>MTIVGQKSSRDGRPGAAFVLEPACCCTGLYRVNSRGFWNTRRGLLQDIRHRRAGARPFHIEAALPVCVSPAVGAAGMHRIGAAVVLVLCAHTATCLVRHGLHRRPRFAPLNIGQTTSSVGITNQQSTIFTGRVSIGTPAQTFTAMFDTGSFETWAPAAPTCVSRGFCSTGFTIASSTTSQQPAPPTPFEVRYVSSTVDGTAFSDYVQIGSLSTGARVPLGLVTYQRGFPSPHEFDGLVGMGPNSSALQGVLDVAVRGNGGEARQFSFYLSDDNAPTSGELTIGGFDPAHTSSNLSWVPCRPSQSAWDLPYWVVPAVTFAYGGVQFPAAPAVVDSGTSFIVAPGAVAAQIYAAAGNAVDQNGSVECWHVLTLPTLTVTFGDTTFTLGPEQYAYRADTFSCFIGIENGGDSADAWILGDAFMANYLTVFSFEDPSIPNPARPATLSQVPGPLAVHHWVGFGTVAPARPARFPAPTWFNSYQFRVLLIVVGATLVVFAISCLYYKCRRR</sequence>
<feature type="transmembrane region" description="Helical" evidence="7">
    <location>
        <begin position="478"/>
        <end position="501"/>
    </location>
</feature>
<evidence type="ECO:0000256" key="3">
    <source>
        <dbReference type="ARBA" id="ARBA00022750"/>
    </source>
</evidence>
<feature type="active site" evidence="4">
    <location>
        <position position="333"/>
    </location>
</feature>
<accession>A0A3P3YPR0</accession>
<keyword evidence="3 6" id="KW-0064">Aspartyl protease</keyword>
<dbReference type="Proteomes" id="UP000290189">
    <property type="component" value="Unassembled WGS sequence"/>
</dbReference>
<name>A0A3P3YPR0_PLABS</name>
<keyword evidence="7" id="KW-1133">Transmembrane helix</keyword>
<dbReference type="EMBL" id="OVEO01000020">
    <property type="protein sequence ID" value="SPR02059.1"/>
    <property type="molecule type" value="Genomic_DNA"/>
</dbReference>
<feature type="disulfide bond" evidence="5">
    <location>
        <begin position="365"/>
        <end position="399"/>
    </location>
</feature>
<evidence type="ECO:0000313" key="10">
    <source>
        <dbReference type="Proteomes" id="UP000290189"/>
    </source>
</evidence>
<keyword evidence="7" id="KW-0812">Transmembrane</keyword>
<dbReference type="GO" id="GO:0004190">
    <property type="term" value="F:aspartic-type endopeptidase activity"/>
    <property type="evidence" value="ECO:0007669"/>
    <property type="project" value="UniProtKB-KW"/>
</dbReference>
<dbReference type="GO" id="GO:0006508">
    <property type="term" value="P:proteolysis"/>
    <property type="evidence" value="ECO:0007669"/>
    <property type="project" value="UniProtKB-KW"/>
</dbReference>
<dbReference type="SUPFAM" id="SSF50630">
    <property type="entry name" value="Acid proteases"/>
    <property type="match status" value="1"/>
</dbReference>
<evidence type="ECO:0000256" key="5">
    <source>
        <dbReference type="PIRSR" id="PIRSR601461-2"/>
    </source>
</evidence>
<gene>
    <name evidence="9" type="ORF">PLBR_LOCUS9274</name>
</gene>
<dbReference type="PROSITE" id="PS00141">
    <property type="entry name" value="ASP_PROTEASE"/>
    <property type="match status" value="1"/>
</dbReference>
<feature type="domain" description="Peptidase A1" evidence="8">
    <location>
        <begin position="129"/>
        <end position="437"/>
    </location>
</feature>
<evidence type="ECO:0000256" key="4">
    <source>
        <dbReference type="PIRSR" id="PIRSR601461-1"/>
    </source>
</evidence>
<dbReference type="Pfam" id="PF00026">
    <property type="entry name" value="Asp"/>
    <property type="match status" value="1"/>
</dbReference>
<reference evidence="9 10" key="1">
    <citation type="submission" date="2018-03" db="EMBL/GenBank/DDBJ databases">
        <authorList>
            <person name="Fogelqvist J."/>
        </authorList>
    </citation>
    <scope>NUCLEOTIDE SEQUENCE [LARGE SCALE GENOMIC DNA]</scope>
</reference>
<comment type="similarity">
    <text evidence="1 6">Belongs to the peptidase A1 family.</text>
</comment>
<evidence type="ECO:0000259" key="8">
    <source>
        <dbReference type="PROSITE" id="PS51767"/>
    </source>
</evidence>
<dbReference type="CDD" id="cd05471">
    <property type="entry name" value="pepsin_like"/>
    <property type="match status" value="1"/>
</dbReference>
<dbReference type="InterPro" id="IPR033121">
    <property type="entry name" value="PEPTIDASE_A1"/>
</dbReference>
<dbReference type="InterPro" id="IPR021109">
    <property type="entry name" value="Peptidase_aspartic_dom_sf"/>
</dbReference>
<dbReference type="PANTHER" id="PTHR47966:SF51">
    <property type="entry name" value="BETA-SITE APP-CLEAVING ENZYME, ISOFORM A-RELATED"/>
    <property type="match status" value="1"/>
</dbReference>
<keyword evidence="2 6" id="KW-0645">Protease</keyword>
<evidence type="ECO:0000256" key="1">
    <source>
        <dbReference type="ARBA" id="ARBA00007447"/>
    </source>
</evidence>
<feature type="active site" evidence="4">
    <location>
        <position position="147"/>
    </location>
</feature>
<dbReference type="PANTHER" id="PTHR47966">
    <property type="entry name" value="BETA-SITE APP-CLEAVING ENZYME, ISOFORM A-RELATED"/>
    <property type="match status" value="1"/>
</dbReference>
<dbReference type="InterPro" id="IPR001461">
    <property type="entry name" value="Aspartic_peptidase_A1"/>
</dbReference>
<keyword evidence="5" id="KW-1015">Disulfide bond</keyword>
<keyword evidence="9" id="KW-0496">Mitochondrion</keyword>
<organism evidence="9 10">
    <name type="scientific">Plasmodiophora brassicae</name>
    <name type="common">Clubroot disease agent</name>
    <dbReference type="NCBI Taxonomy" id="37360"/>
    <lineage>
        <taxon>Eukaryota</taxon>
        <taxon>Sar</taxon>
        <taxon>Rhizaria</taxon>
        <taxon>Endomyxa</taxon>
        <taxon>Phytomyxea</taxon>
        <taxon>Plasmodiophorida</taxon>
        <taxon>Plasmodiophoridae</taxon>
        <taxon>Plasmodiophora</taxon>
    </lineage>
</organism>
<dbReference type="Gene3D" id="2.40.70.10">
    <property type="entry name" value="Acid Proteases"/>
    <property type="match status" value="2"/>
</dbReference>
<protein>
    <recommendedName>
        <fullName evidence="8">Peptidase A1 domain-containing protein</fullName>
    </recommendedName>
</protein>
<dbReference type="AlphaFoldDB" id="A0A3P3YPR0"/>